<feature type="domain" description="Putative metallopeptidase" evidence="1">
    <location>
        <begin position="49"/>
        <end position="162"/>
    </location>
</feature>
<dbReference type="InterPro" id="IPR025154">
    <property type="entry name" value="Put_metallopeptidase_dom"/>
</dbReference>
<evidence type="ECO:0000259" key="1">
    <source>
        <dbReference type="Pfam" id="PF13203"/>
    </source>
</evidence>
<proteinExistence type="predicted"/>
<accession>A0A9X2X241</accession>
<evidence type="ECO:0000313" key="3">
    <source>
        <dbReference type="Proteomes" id="UP001145353"/>
    </source>
</evidence>
<dbReference type="EMBL" id="JAHXDE010000002">
    <property type="protein sequence ID" value="MCT8505116.1"/>
    <property type="molecule type" value="Genomic_DNA"/>
</dbReference>
<name>A0A9X2X241_9GAMM</name>
<reference evidence="2" key="1">
    <citation type="submission" date="2021-07" db="EMBL/GenBank/DDBJ databases">
        <authorList>
            <person name="Luelf R.H."/>
        </authorList>
    </citation>
    <scope>NUCLEOTIDE SEQUENCE</scope>
    <source>
        <strain evidence="2">TMW 2.2304</strain>
    </source>
</reference>
<comment type="caution">
    <text evidence="2">The sequence shown here is derived from an EMBL/GenBank/DDBJ whole genome shotgun (WGS) entry which is preliminary data.</text>
</comment>
<reference evidence="2" key="2">
    <citation type="journal article" date="2022" name="Syst. Appl. Microbiol.">
        <title>Chromohalobacter moromii sp. nov., a moderately halophilic bacterium isolated from lupine-based moromi fermentation.</title>
        <authorList>
            <person name="Lulf R.H."/>
            <person name="Hilgarth M."/>
            <person name="Ehrmann M.A."/>
        </authorList>
    </citation>
    <scope>NUCLEOTIDE SEQUENCE</scope>
    <source>
        <strain evidence="2">TMW 2.2304</strain>
    </source>
</reference>
<keyword evidence="3" id="KW-1185">Reference proteome</keyword>
<dbReference type="Pfam" id="PF13203">
    <property type="entry name" value="DUF2201_N"/>
    <property type="match status" value="1"/>
</dbReference>
<dbReference type="AlphaFoldDB" id="A0A9X2X241"/>
<dbReference type="Proteomes" id="UP001145353">
    <property type="component" value="Unassembled WGS sequence"/>
</dbReference>
<evidence type="ECO:0000313" key="2">
    <source>
        <dbReference type="EMBL" id="MCT8505116.1"/>
    </source>
</evidence>
<gene>
    <name evidence="2" type="ORF">KZO87_06980</name>
</gene>
<dbReference type="RefSeq" id="WP_246920335.1">
    <property type="nucleotide sequence ID" value="NZ_JAHXCZ010000002.1"/>
</dbReference>
<protein>
    <recommendedName>
        <fullName evidence="1">Putative metallopeptidase domain-containing protein</fullName>
    </recommendedName>
</protein>
<sequence>MSKGVVTPLASYIARKKVNTEDKHLQALKDEQLALWVADRAHWRDSCPMNADLADSLTLVPVTDDRVATATTDGRCIYFDARFSATLNAEHRRYLQAHLLWHCAFGYLLPNTQGHALWHLAWDHEINSLLLQQGYALPTSAVLFFAKVTRPAREVYDWLLTHPALEQELPTDRLWQECHTSLSSRSSCHDLDFELGTVNRQLTESWRSHTRMLANDYRCTQHLPAPIAERLRGL</sequence>
<organism evidence="2 3">
    <name type="scientific">Chromohalobacter moromii</name>
    <dbReference type="NCBI Taxonomy" id="2860329"/>
    <lineage>
        <taxon>Bacteria</taxon>
        <taxon>Pseudomonadati</taxon>
        <taxon>Pseudomonadota</taxon>
        <taxon>Gammaproteobacteria</taxon>
        <taxon>Oceanospirillales</taxon>
        <taxon>Halomonadaceae</taxon>
        <taxon>Chromohalobacter</taxon>
    </lineage>
</organism>